<dbReference type="GO" id="GO:1904680">
    <property type="term" value="F:peptide transmembrane transporter activity"/>
    <property type="evidence" value="ECO:0007669"/>
    <property type="project" value="TreeGrafter"/>
</dbReference>
<dbReference type="RefSeq" id="WP_179919600.1">
    <property type="nucleotide sequence ID" value="NZ_CP058909.1"/>
</dbReference>
<dbReference type="Gene3D" id="3.90.76.10">
    <property type="entry name" value="Dipeptide-binding Protein, Domain 1"/>
    <property type="match status" value="1"/>
</dbReference>
<feature type="domain" description="Solute-binding protein family 5" evidence="5">
    <location>
        <begin position="132"/>
        <end position="502"/>
    </location>
</feature>
<dbReference type="Pfam" id="PF00496">
    <property type="entry name" value="SBP_bac_5"/>
    <property type="match status" value="1"/>
</dbReference>
<keyword evidence="2" id="KW-0813">Transport</keyword>
<dbReference type="EMBL" id="CP058909">
    <property type="protein sequence ID" value="QLH84518.1"/>
    <property type="molecule type" value="Genomic_DNA"/>
</dbReference>
<organism evidence="6 7">
    <name type="scientific">Halosimplex pelagicum</name>
    <dbReference type="NCBI Taxonomy" id="869886"/>
    <lineage>
        <taxon>Archaea</taxon>
        <taxon>Methanobacteriati</taxon>
        <taxon>Methanobacteriota</taxon>
        <taxon>Stenosarchaea group</taxon>
        <taxon>Halobacteria</taxon>
        <taxon>Halobacteriales</taxon>
        <taxon>Haloarculaceae</taxon>
        <taxon>Halosimplex</taxon>
    </lineage>
</organism>
<dbReference type="InterPro" id="IPR006311">
    <property type="entry name" value="TAT_signal"/>
</dbReference>
<feature type="region of interest" description="Disordered" evidence="4">
    <location>
        <begin position="36"/>
        <end position="92"/>
    </location>
</feature>
<dbReference type="InterPro" id="IPR030678">
    <property type="entry name" value="Peptide/Ni-bd"/>
</dbReference>
<feature type="compositionally biased region" description="Low complexity" evidence="4">
    <location>
        <begin position="73"/>
        <end position="83"/>
    </location>
</feature>
<dbReference type="GO" id="GO:0015833">
    <property type="term" value="P:peptide transport"/>
    <property type="evidence" value="ECO:0007669"/>
    <property type="project" value="TreeGrafter"/>
</dbReference>
<dbReference type="PIRSF" id="PIRSF002741">
    <property type="entry name" value="MppA"/>
    <property type="match status" value="1"/>
</dbReference>
<sequence length="588" mass="64677">MSDDRSPADGSIDVRDLLSEQSRRRFLASLGAVGAAGVAGCGGDSGGDGGDGGDGESGDGGDDGGDDGGYGGSTDAQSDDTSTGTGGSGSTLTANITQRLGTVDPAKGTDYVQAMALVNLYDPLVFPDSEGTIQPHLASDWSVSEDNTTYTFTLREGVTFHSGNELTAEDVKFTVERFMDLGQGYASLLTGVLSKENITVEDERTVTFELDEPYSPFVPIMVLVFIMDKQLVMDNLADGEYGDRGDYGQEYINDNDAGSGAYALEEFTRGSGIVFSRFDDYFKEFPEGSFETVDVQIITENSTVQSLMKSQELDMTGQYQNEQTYGAIDEMDHARVEKIPTFGLLYFKINTQKPPTDDPAVREAMAWGFDYEQVVSEIMPDMQRAQGPLPPTWGSHNEDVMQPSYDPERAKQVLDDAGYSEGEITVQNTFTSSYGFQERIALLFQENMAEIGIDVELNPQTWGTITELATSPEDTPHTNQVFYVPTYPSADSMFYNQFHSEAASTWMSMEHLENDEVDALIEEARATPDPDARAEIYRELQSVLAELYCDMHIYHTVKKIGFQNDVEGLTLRPAQGFEYTFRDLHHTE</sequence>
<dbReference type="KEGG" id="hpel:HZS54_24010"/>
<dbReference type="AlphaFoldDB" id="A0A7D5PEC4"/>
<evidence type="ECO:0000259" key="5">
    <source>
        <dbReference type="Pfam" id="PF00496"/>
    </source>
</evidence>
<reference evidence="6 7" key="1">
    <citation type="submission" date="2020-07" db="EMBL/GenBank/DDBJ databases">
        <title>Halosimplex litoreum sp. nov. and Halosimplex rubrum sp. nov., isolated from different salt environments.</title>
        <authorList>
            <person name="Cui H."/>
        </authorList>
    </citation>
    <scope>NUCLEOTIDE SEQUENCE [LARGE SCALE GENOMIC DNA]</scope>
    <source>
        <strain evidence="6 7">R2</strain>
    </source>
</reference>
<dbReference type="InterPro" id="IPR039424">
    <property type="entry name" value="SBP_5"/>
</dbReference>
<evidence type="ECO:0000313" key="7">
    <source>
        <dbReference type="Proteomes" id="UP000509346"/>
    </source>
</evidence>
<protein>
    <submittedName>
        <fullName evidence="6">ABC transporter substrate-binding protein</fullName>
    </submittedName>
</protein>
<dbReference type="GeneID" id="56085725"/>
<dbReference type="SUPFAM" id="SSF53850">
    <property type="entry name" value="Periplasmic binding protein-like II"/>
    <property type="match status" value="1"/>
</dbReference>
<dbReference type="Gene3D" id="3.40.190.10">
    <property type="entry name" value="Periplasmic binding protein-like II"/>
    <property type="match status" value="1"/>
</dbReference>
<keyword evidence="7" id="KW-1185">Reference proteome</keyword>
<evidence type="ECO:0000256" key="2">
    <source>
        <dbReference type="ARBA" id="ARBA00022448"/>
    </source>
</evidence>
<dbReference type="OrthoDB" id="233597at2157"/>
<evidence type="ECO:0000256" key="1">
    <source>
        <dbReference type="ARBA" id="ARBA00005695"/>
    </source>
</evidence>
<dbReference type="Proteomes" id="UP000509346">
    <property type="component" value="Chromosome"/>
</dbReference>
<proteinExistence type="inferred from homology"/>
<gene>
    <name evidence="6" type="ORF">HZS54_24010</name>
</gene>
<dbReference type="Gene3D" id="3.10.105.10">
    <property type="entry name" value="Dipeptide-binding Protein, Domain 3"/>
    <property type="match status" value="1"/>
</dbReference>
<accession>A0A7D5PEC4</accession>
<dbReference type="InterPro" id="IPR000914">
    <property type="entry name" value="SBP_5_dom"/>
</dbReference>
<name>A0A7D5PEC4_9EURY</name>
<dbReference type="PROSITE" id="PS51318">
    <property type="entry name" value="TAT"/>
    <property type="match status" value="1"/>
</dbReference>
<evidence type="ECO:0000256" key="4">
    <source>
        <dbReference type="SAM" id="MobiDB-lite"/>
    </source>
</evidence>
<dbReference type="PANTHER" id="PTHR30290">
    <property type="entry name" value="PERIPLASMIC BINDING COMPONENT OF ABC TRANSPORTER"/>
    <property type="match status" value="1"/>
</dbReference>
<feature type="compositionally biased region" description="Acidic residues" evidence="4">
    <location>
        <begin position="51"/>
        <end position="66"/>
    </location>
</feature>
<dbReference type="GO" id="GO:0042597">
    <property type="term" value="C:periplasmic space"/>
    <property type="evidence" value="ECO:0007669"/>
    <property type="project" value="UniProtKB-ARBA"/>
</dbReference>
<keyword evidence="3" id="KW-0732">Signal</keyword>
<dbReference type="CDD" id="cd08512">
    <property type="entry name" value="PBP2_NikA_DppA_OppA_like_7"/>
    <property type="match status" value="1"/>
</dbReference>
<evidence type="ECO:0000256" key="3">
    <source>
        <dbReference type="ARBA" id="ARBA00022729"/>
    </source>
</evidence>
<dbReference type="GO" id="GO:0043190">
    <property type="term" value="C:ATP-binding cassette (ABC) transporter complex"/>
    <property type="evidence" value="ECO:0007669"/>
    <property type="project" value="InterPro"/>
</dbReference>
<dbReference type="PANTHER" id="PTHR30290:SF9">
    <property type="entry name" value="OLIGOPEPTIDE-BINDING PROTEIN APPA"/>
    <property type="match status" value="1"/>
</dbReference>
<evidence type="ECO:0000313" key="6">
    <source>
        <dbReference type="EMBL" id="QLH84518.1"/>
    </source>
</evidence>
<feature type="compositionally biased region" description="Gly residues" evidence="4">
    <location>
        <begin position="37"/>
        <end position="50"/>
    </location>
</feature>
<comment type="similarity">
    <text evidence="1">Belongs to the bacterial solute-binding protein 5 family.</text>
</comment>